<name>A0A5N5L7B1_9ROSI</name>
<organism evidence="1 2">
    <name type="scientific">Salix brachista</name>
    <dbReference type="NCBI Taxonomy" id="2182728"/>
    <lineage>
        <taxon>Eukaryota</taxon>
        <taxon>Viridiplantae</taxon>
        <taxon>Streptophyta</taxon>
        <taxon>Embryophyta</taxon>
        <taxon>Tracheophyta</taxon>
        <taxon>Spermatophyta</taxon>
        <taxon>Magnoliopsida</taxon>
        <taxon>eudicotyledons</taxon>
        <taxon>Gunneridae</taxon>
        <taxon>Pentapetalae</taxon>
        <taxon>rosids</taxon>
        <taxon>fabids</taxon>
        <taxon>Malpighiales</taxon>
        <taxon>Salicaceae</taxon>
        <taxon>Saliceae</taxon>
        <taxon>Salix</taxon>
    </lineage>
</organism>
<accession>A0A5N5L7B1</accession>
<sequence>MIVQSRFLSGPSVDCLTWLTNPIIVFCCSNCRTFYFDMVFEFPETVKCTAEGYTSRYANSLARDRQIGRVVR</sequence>
<dbReference type="EMBL" id="VDCV01000010">
    <property type="protein sequence ID" value="KAB5538669.1"/>
    <property type="molecule type" value="Genomic_DNA"/>
</dbReference>
<dbReference type="AlphaFoldDB" id="A0A5N5L7B1"/>
<dbReference type="Proteomes" id="UP000326939">
    <property type="component" value="Chromosome 10"/>
</dbReference>
<protein>
    <submittedName>
        <fullName evidence="1">Uncharacterized protein</fullName>
    </submittedName>
</protein>
<proteinExistence type="predicted"/>
<evidence type="ECO:0000313" key="2">
    <source>
        <dbReference type="Proteomes" id="UP000326939"/>
    </source>
</evidence>
<gene>
    <name evidence="1" type="ORF">DKX38_016202</name>
</gene>
<reference evidence="2" key="1">
    <citation type="journal article" date="2019" name="Gigascience">
        <title>De novo genome assembly of the endangered Acer yangbiense, a plant species with extremely small populations endemic to Yunnan Province, China.</title>
        <authorList>
            <person name="Yang J."/>
            <person name="Wariss H.M."/>
            <person name="Tao L."/>
            <person name="Zhang R."/>
            <person name="Yun Q."/>
            <person name="Hollingsworth P."/>
            <person name="Dao Z."/>
            <person name="Luo G."/>
            <person name="Guo H."/>
            <person name="Ma Y."/>
            <person name="Sun W."/>
        </authorList>
    </citation>
    <scope>NUCLEOTIDE SEQUENCE [LARGE SCALE GENOMIC DNA]</scope>
    <source>
        <strain evidence="2">cv. br00</strain>
    </source>
</reference>
<keyword evidence="2" id="KW-1185">Reference proteome</keyword>
<evidence type="ECO:0000313" key="1">
    <source>
        <dbReference type="EMBL" id="KAB5538669.1"/>
    </source>
</evidence>
<comment type="caution">
    <text evidence="1">The sequence shown here is derived from an EMBL/GenBank/DDBJ whole genome shotgun (WGS) entry which is preliminary data.</text>
</comment>